<keyword evidence="4" id="KW-0132">Cell division</keyword>
<evidence type="ECO:0000256" key="2">
    <source>
        <dbReference type="ARBA" id="ARBA00008643"/>
    </source>
</evidence>
<dbReference type="AlphaFoldDB" id="A0A8J5QEU9"/>
<comment type="subcellular location">
    <subcellularLocation>
        <location evidence="1">Chromosome</location>
        <location evidence="1">Centromere</location>
        <location evidence="1">Kinetochore</location>
    </subcellularLocation>
</comment>
<dbReference type="PANTHER" id="PTHR14527">
    <property type="entry name" value="PROTEIN MIS12 HOMOLOG"/>
    <property type="match status" value="1"/>
</dbReference>
<evidence type="ECO:0000256" key="7">
    <source>
        <dbReference type="ARBA" id="ARBA00023054"/>
    </source>
</evidence>
<evidence type="ECO:0000256" key="9">
    <source>
        <dbReference type="ARBA" id="ARBA00023328"/>
    </source>
</evidence>
<dbReference type="RefSeq" id="XP_049261910.1">
    <property type="nucleotide sequence ID" value="XM_049408831.1"/>
</dbReference>
<evidence type="ECO:0000256" key="8">
    <source>
        <dbReference type="ARBA" id="ARBA00023306"/>
    </source>
</evidence>
<dbReference type="GO" id="GO:0005634">
    <property type="term" value="C:nucleus"/>
    <property type="evidence" value="ECO:0007669"/>
    <property type="project" value="InterPro"/>
</dbReference>
<dbReference type="InterPro" id="IPR008685">
    <property type="entry name" value="Centromere_Mis12"/>
</dbReference>
<keyword evidence="9" id="KW-0137">Centromere</keyword>
<keyword evidence="5" id="KW-0498">Mitosis</keyword>
<keyword evidence="6" id="KW-0995">Kinetochore</keyword>
<dbReference type="OrthoDB" id="1884855at2759"/>
<keyword evidence="8" id="KW-0131">Cell cycle</keyword>
<dbReference type="GO" id="GO:0000070">
    <property type="term" value="P:mitotic sister chromatid segregation"/>
    <property type="evidence" value="ECO:0007669"/>
    <property type="project" value="TreeGrafter"/>
</dbReference>
<dbReference type="GO" id="GO:0051382">
    <property type="term" value="P:kinetochore assembly"/>
    <property type="evidence" value="ECO:0007669"/>
    <property type="project" value="TreeGrafter"/>
</dbReference>
<evidence type="ECO:0000313" key="10">
    <source>
        <dbReference type="EMBL" id="KAG7661677.1"/>
    </source>
</evidence>
<evidence type="ECO:0000313" key="11">
    <source>
        <dbReference type="Proteomes" id="UP000694255"/>
    </source>
</evidence>
<accession>A0A8J5QEU9</accession>
<dbReference type="Proteomes" id="UP000694255">
    <property type="component" value="Unassembled WGS sequence"/>
</dbReference>
<gene>
    <name evidence="10" type="ORF">J8A68_004830</name>
</gene>
<sequence length="328" mass="37986">MSNESLDARTIAILTEHFGYSPVTIINDVINAVNQIMYRGTKAFERYLFSRKQAALEKQRQEDDSGKNPQRVNVFREVSDDDIRLGTAKLEKLLESQVDLNFDKFELYTLRNIFNIPRELVDGGWVRLKHHEGVEFGSEIASRKPELHSQLVELKEQIEFEAHIQTALKLQLIKATKIVETMRLLKSNLRFLATTKLPDDNEEVIIAKEKLASLSPIDETLHYLIKQVKILNIEMENVSKRITYNLHHKKFLPDERDIIQDGRVIQILTKVGIRDYSSKNQSTTSHDPKVILQDSQLDFPMDFNQVSNSDAVRRILEEMELSQEVSRN</sequence>
<evidence type="ECO:0000256" key="3">
    <source>
        <dbReference type="ARBA" id="ARBA00022454"/>
    </source>
</evidence>
<dbReference type="PANTHER" id="PTHR14527:SF2">
    <property type="entry name" value="PROTEIN MIS12 HOMOLOG"/>
    <property type="match status" value="1"/>
</dbReference>
<comment type="similarity">
    <text evidence="2">Belongs to the mis12 family.</text>
</comment>
<dbReference type="GO" id="GO:0051301">
    <property type="term" value="P:cell division"/>
    <property type="evidence" value="ECO:0007669"/>
    <property type="project" value="UniProtKB-KW"/>
</dbReference>
<comment type="caution">
    <text evidence="10">The sequence shown here is derived from an EMBL/GenBank/DDBJ whole genome shotgun (WGS) entry which is preliminary data.</text>
</comment>
<keyword evidence="7" id="KW-0175">Coiled coil</keyword>
<proteinExistence type="inferred from homology"/>
<dbReference type="EMBL" id="JAGSYN010000215">
    <property type="protein sequence ID" value="KAG7661677.1"/>
    <property type="molecule type" value="Genomic_DNA"/>
</dbReference>
<dbReference type="Pfam" id="PF05859">
    <property type="entry name" value="Mis12"/>
    <property type="match status" value="1"/>
</dbReference>
<evidence type="ECO:0000256" key="5">
    <source>
        <dbReference type="ARBA" id="ARBA00022776"/>
    </source>
</evidence>
<reference evidence="10 11" key="1">
    <citation type="journal article" date="2021" name="DNA Res.">
        <title>Genome analysis of Candida subhashii reveals its hybrid nature and dual mitochondrial genome conformations.</title>
        <authorList>
            <person name="Mixao V."/>
            <person name="Hegedusova E."/>
            <person name="Saus E."/>
            <person name="Pryszcz L.P."/>
            <person name="Cillingova A."/>
            <person name="Nosek J."/>
            <person name="Gabaldon T."/>
        </authorList>
    </citation>
    <scope>NUCLEOTIDE SEQUENCE [LARGE SCALE GENOMIC DNA]</scope>
    <source>
        <strain evidence="10 11">CBS 10753</strain>
    </source>
</reference>
<keyword evidence="11" id="KW-1185">Reference proteome</keyword>
<dbReference type="GeneID" id="73471630"/>
<evidence type="ECO:0000256" key="6">
    <source>
        <dbReference type="ARBA" id="ARBA00022838"/>
    </source>
</evidence>
<dbReference type="GO" id="GO:0000444">
    <property type="term" value="C:MIS12/MIND type complex"/>
    <property type="evidence" value="ECO:0007669"/>
    <property type="project" value="TreeGrafter"/>
</dbReference>
<protein>
    <recommendedName>
        <fullName evidence="12">Kinetochore-associated protein MTW1</fullName>
    </recommendedName>
</protein>
<organism evidence="10 11">
    <name type="scientific">[Candida] subhashii</name>
    <dbReference type="NCBI Taxonomy" id="561895"/>
    <lineage>
        <taxon>Eukaryota</taxon>
        <taxon>Fungi</taxon>
        <taxon>Dikarya</taxon>
        <taxon>Ascomycota</taxon>
        <taxon>Saccharomycotina</taxon>
        <taxon>Pichiomycetes</taxon>
        <taxon>Debaryomycetaceae</taxon>
        <taxon>Spathaspora</taxon>
    </lineage>
</organism>
<evidence type="ECO:0000256" key="1">
    <source>
        <dbReference type="ARBA" id="ARBA00004629"/>
    </source>
</evidence>
<name>A0A8J5QEU9_9ASCO</name>
<keyword evidence="3" id="KW-0158">Chromosome</keyword>
<evidence type="ECO:0008006" key="12">
    <source>
        <dbReference type="Google" id="ProtNLM"/>
    </source>
</evidence>
<evidence type="ECO:0000256" key="4">
    <source>
        <dbReference type="ARBA" id="ARBA00022618"/>
    </source>
</evidence>